<keyword evidence="1" id="KW-1133">Transmembrane helix</keyword>
<dbReference type="GO" id="GO:0004519">
    <property type="term" value="F:endonuclease activity"/>
    <property type="evidence" value="ECO:0007669"/>
    <property type="project" value="InterPro"/>
</dbReference>
<evidence type="ECO:0000256" key="1">
    <source>
        <dbReference type="SAM" id="Phobius"/>
    </source>
</evidence>
<sequence length="157" mass="18644">MQFFLLLFLLFIYYFFFYRFVNYVNEICQTNYKFKSIASAVSDVGIPQWVVDIRHGATHSHLPSLENLRQAAQYCRNWLWFITDSRNKNQKKKNEFKKKKKERDCLTVTDCLTESKSMVTKLIILFFFPTNSLSIISRIATLIIIIITHHLSLLSFK</sequence>
<dbReference type="Pfam" id="PF04031">
    <property type="entry name" value="Las1"/>
    <property type="match status" value="1"/>
</dbReference>
<feature type="transmembrane region" description="Helical" evidence="1">
    <location>
        <begin position="122"/>
        <end position="147"/>
    </location>
</feature>
<dbReference type="Proteomes" id="UP000278627">
    <property type="component" value="Unassembled WGS sequence"/>
</dbReference>
<keyword evidence="1" id="KW-0472">Membrane</keyword>
<gene>
    <name evidence="2" type="ORF">BPAG_LOCUS5870</name>
</gene>
<dbReference type="GO" id="GO:0030687">
    <property type="term" value="C:preribosome, large subunit precursor"/>
    <property type="evidence" value="ECO:0007669"/>
    <property type="project" value="TreeGrafter"/>
</dbReference>
<evidence type="ECO:0000313" key="3">
    <source>
        <dbReference type="Proteomes" id="UP000278627"/>
    </source>
</evidence>
<dbReference type="AlphaFoldDB" id="A0A0N4TCG7"/>
<dbReference type="GO" id="GO:0000470">
    <property type="term" value="P:maturation of LSU-rRNA"/>
    <property type="evidence" value="ECO:0007669"/>
    <property type="project" value="TreeGrafter"/>
</dbReference>
<proteinExistence type="predicted"/>
<name>A0A0N4TCG7_BRUPA</name>
<protein>
    <submittedName>
        <fullName evidence="2 4">Uncharacterized protein</fullName>
    </submittedName>
</protein>
<dbReference type="GO" id="GO:0000460">
    <property type="term" value="P:maturation of 5.8S rRNA"/>
    <property type="evidence" value="ECO:0007669"/>
    <property type="project" value="TreeGrafter"/>
</dbReference>
<dbReference type="InterPro" id="IPR007174">
    <property type="entry name" value="Las1"/>
</dbReference>
<dbReference type="PANTHER" id="PTHR15002">
    <property type="entry name" value="RIBOSOMAL BIOGENESIS PROTEIN LAS1L"/>
    <property type="match status" value="1"/>
</dbReference>
<keyword evidence="1" id="KW-0812">Transmembrane</keyword>
<dbReference type="PANTHER" id="PTHR15002:SF0">
    <property type="entry name" value="RIBOSOMAL BIOGENESIS PROTEIN LAS1L"/>
    <property type="match status" value="1"/>
</dbReference>
<accession>A0A0N4TCG7</accession>
<evidence type="ECO:0000313" key="4">
    <source>
        <dbReference type="WBParaSite" id="BPAG_0000590501-mRNA-1"/>
    </source>
</evidence>
<dbReference type="STRING" id="6280.A0A0N4TCG7"/>
<dbReference type="GO" id="GO:0090730">
    <property type="term" value="C:Las1 complex"/>
    <property type="evidence" value="ECO:0007669"/>
    <property type="project" value="InterPro"/>
</dbReference>
<dbReference type="EMBL" id="UZAD01004660">
    <property type="protein sequence ID" value="VDN87056.1"/>
    <property type="molecule type" value="Genomic_DNA"/>
</dbReference>
<evidence type="ECO:0000313" key="2">
    <source>
        <dbReference type="EMBL" id="VDN87056.1"/>
    </source>
</evidence>
<reference evidence="2 3" key="2">
    <citation type="submission" date="2018-11" db="EMBL/GenBank/DDBJ databases">
        <authorList>
            <consortium name="Pathogen Informatics"/>
        </authorList>
    </citation>
    <scope>NUCLEOTIDE SEQUENCE [LARGE SCALE GENOMIC DNA]</scope>
</reference>
<feature type="transmembrane region" description="Helical" evidence="1">
    <location>
        <begin position="6"/>
        <end position="25"/>
    </location>
</feature>
<organism evidence="4">
    <name type="scientific">Brugia pahangi</name>
    <name type="common">Filarial nematode worm</name>
    <dbReference type="NCBI Taxonomy" id="6280"/>
    <lineage>
        <taxon>Eukaryota</taxon>
        <taxon>Metazoa</taxon>
        <taxon>Ecdysozoa</taxon>
        <taxon>Nematoda</taxon>
        <taxon>Chromadorea</taxon>
        <taxon>Rhabditida</taxon>
        <taxon>Spirurina</taxon>
        <taxon>Spiruromorpha</taxon>
        <taxon>Filarioidea</taxon>
        <taxon>Onchocercidae</taxon>
        <taxon>Brugia</taxon>
    </lineage>
</organism>
<keyword evidence="3" id="KW-1185">Reference proteome</keyword>
<reference evidence="4" key="1">
    <citation type="submission" date="2017-02" db="UniProtKB">
        <authorList>
            <consortium name="WormBaseParasite"/>
        </authorList>
    </citation>
    <scope>IDENTIFICATION</scope>
</reference>
<dbReference type="WBParaSite" id="BPAG_0000590501-mRNA-1">
    <property type="protein sequence ID" value="BPAG_0000590501-mRNA-1"/>
    <property type="gene ID" value="BPAG_0000590501"/>
</dbReference>